<dbReference type="EMBL" id="CP108264">
    <property type="protein sequence ID" value="WTU77477.1"/>
    <property type="molecule type" value="Genomic_DNA"/>
</dbReference>
<protein>
    <submittedName>
        <fullName evidence="2">Uncharacterized protein</fullName>
    </submittedName>
</protein>
<reference evidence="2" key="1">
    <citation type="submission" date="2022-10" db="EMBL/GenBank/DDBJ databases">
        <title>The complete genomes of actinobacterial strains from the NBC collection.</title>
        <authorList>
            <person name="Joergensen T.S."/>
            <person name="Alvarez Arevalo M."/>
            <person name="Sterndorff E.B."/>
            <person name="Faurdal D."/>
            <person name="Vuksanovic O."/>
            <person name="Mourched A.-S."/>
            <person name="Charusanti P."/>
            <person name="Shaw S."/>
            <person name="Blin K."/>
            <person name="Weber T."/>
        </authorList>
    </citation>
    <scope>NUCLEOTIDE SEQUENCE</scope>
    <source>
        <strain evidence="2">NBC_00049</strain>
    </source>
</reference>
<proteinExistence type="predicted"/>
<gene>
    <name evidence="2" type="ORF">OG327_31425</name>
</gene>
<sequence length="236" mass="25695">MALAHRVLTVRRDPDSGEVLAHGGDPEAHSLLERTGFVPVVRRHETYHRLPTGLDQDEEIRLATRAVARLQAVGYDLTADTAFATEQHEPHYLSLGAQVAHLATRIREAESTEEVSDALTELTATHDGVLPALAEVLAATADFLQDLGEPVDPHTAARLHYLSDERLHVIASDLRHVRNELADRQAVHPHRAPCPQEVASDEREKSASCPCPVPARIPTAPVTPAAALPALAGRRR</sequence>
<dbReference type="AlphaFoldDB" id="A0AAU2K0F2"/>
<accession>A0AAU2K0F2</accession>
<feature type="region of interest" description="Disordered" evidence="1">
    <location>
        <begin position="186"/>
        <end position="218"/>
    </location>
</feature>
<name>A0AAU2K0F2_9ACTN</name>
<evidence type="ECO:0000313" key="2">
    <source>
        <dbReference type="EMBL" id="WTU77477.1"/>
    </source>
</evidence>
<evidence type="ECO:0000256" key="1">
    <source>
        <dbReference type="SAM" id="MobiDB-lite"/>
    </source>
</evidence>
<organism evidence="2">
    <name type="scientific">Streptomyces sp. NBC_00049</name>
    <dbReference type="NCBI Taxonomy" id="2903617"/>
    <lineage>
        <taxon>Bacteria</taxon>
        <taxon>Bacillati</taxon>
        <taxon>Actinomycetota</taxon>
        <taxon>Actinomycetes</taxon>
        <taxon>Kitasatosporales</taxon>
        <taxon>Streptomycetaceae</taxon>
        <taxon>Streptomyces</taxon>
    </lineage>
</organism>